<dbReference type="CDD" id="cd02440">
    <property type="entry name" value="AdoMet_MTases"/>
    <property type="match status" value="1"/>
</dbReference>
<evidence type="ECO:0000256" key="5">
    <source>
        <dbReference type="ARBA" id="ARBA00022552"/>
    </source>
</evidence>
<evidence type="ECO:0000256" key="2">
    <source>
        <dbReference type="ARBA" id="ARBA00004496"/>
    </source>
</evidence>
<comment type="similarity">
    <text evidence="13">Belongs to the class I-like SAM-binding methyltransferase superfamily. RsmB/NOP family.</text>
</comment>
<evidence type="ECO:0000256" key="9">
    <source>
        <dbReference type="ARBA" id="ARBA00022884"/>
    </source>
</evidence>
<dbReference type="InterPro" id="IPR048019">
    <property type="entry name" value="RsmB-like_N"/>
</dbReference>
<comment type="catalytic activity">
    <reaction evidence="12">
        <text>cytidine(967) in 16S rRNA + S-adenosyl-L-methionine = 5-methylcytidine(967) in 16S rRNA + S-adenosyl-L-homocysteine + H(+)</text>
        <dbReference type="Rhea" id="RHEA:42748"/>
        <dbReference type="Rhea" id="RHEA-COMP:10219"/>
        <dbReference type="Rhea" id="RHEA-COMP:10220"/>
        <dbReference type="ChEBI" id="CHEBI:15378"/>
        <dbReference type="ChEBI" id="CHEBI:57856"/>
        <dbReference type="ChEBI" id="CHEBI:59789"/>
        <dbReference type="ChEBI" id="CHEBI:74483"/>
        <dbReference type="ChEBI" id="CHEBI:82748"/>
        <dbReference type="EC" id="2.1.1.176"/>
    </reaction>
</comment>
<dbReference type="GO" id="GO:0003723">
    <property type="term" value="F:RNA binding"/>
    <property type="evidence" value="ECO:0007669"/>
    <property type="project" value="UniProtKB-UniRule"/>
</dbReference>
<dbReference type="FunFam" id="3.30.70.1170:FF:000003">
    <property type="entry name" value="16S rRNA (Cytosine(967)-C(5))-methyltransferase RsmB"/>
    <property type="match status" value="1"/>
</dbReference>
<evidence type="ECO:0000256" key="4">
    <source>
        <dbReference type="ARBA" id="ARBA00022490"/>
    </source>
</evidence>
<dbReference type="InterPro" id="IPR035926">
    <property type="entry name" value="NusB-like_sf"/>
</dbReference>
<evidence type="ECO:0000256" key="11">
    <source>
        <dbReference type="ARBA" id="ARBA00031088"/>
    </source>
</evidence>
<evidence type="ECO:0000313" key="16">
    <source>
        <dbReference type="Proteomes" id="UP000640274"/>
    </source>
</evidence>
<dbReference type="RefSeq" id="WP_199020859.1">
    <property type="nucleotide sequence ID" value="NZ_JAELUP010000103.1"/>
</dbReference>
<dbReference type="NCBIfam" id="TIGR00563">
    <property type="entry name" value="rsmB"/>
    <property type="match status" value="1"/>
</dbReference>
<dbReference type="InterPro" id="IPR029063">
    <property type="entry name" value="SAM-dependent_MTases_sf"/>
</dbReference>
<protein>
    <recommendedName>
        <fullName evidence="3">16S rRNA (cytosine(967)-C(5))-methyltransferase</fullName>
        <ecNumber evidence="3">2.1.1.176</ecNumber>
    </recommendedName>
    <alternativeName>
        <fullName evidence="10">16S rRNA m5C967 methyltransferase</fullName>
    </alternativeName>
    <alternativeName>
        <fullName evidence="11">rRNA (cytosine-C(5)-)-methyltransferase RsmB</fullName>
    </alternativeName>
</protein>
<dbReference type="GO" id="GO:0008649">
    <property type="term" value="F:rRNA methyltransferase activity"/>
    <property type="evidence" value="ECO:0007669"/>
    <property type="project" value="InterPro"/>
</dbReference>
<proteinExistence type="inferred from homology"/>
<keyword evidence="9 13" id="KW-0694">RNA-binding</keyword>
<dbReference type="SUPFAM" id="SSF48013">
    <property type="entry name" value="NusB-like"/>
    <property type="match status" value="1"/>
</dbReference>
<dbReference type="CDD" id="cd00620">
    <property type="entry name" value="Methyltransferase_Sun"/>
    <property type="match status" value="1"/>
</dbReference>
<evidence type="ECO:0000259" key="14">
    <source>
        <dbReference type="PROSITE" id="PS51686"/>
    </source>
</evidence>
<feature type="binding site" evidence="13">
    <location>
        <position position="345"/>
    </location>
    <ligand>
        <name>S-adenosyl-L-methionine</name>
        <dbReference type="ChEBI" id="CHEBI:59789"/>
    </ligand>
</feature>
<dbReference type="Gene3D" id="3.30.70.1170">
    <property type="entry name" value="Sun protein, domain 3"/>
    <property type="match status" value="1"/>
</dbReference>
<evidence type="ECO:0000256" key="1">
    <source>
        <dbReference type="ARBA" id="ARBA00002724"/>
    </source>
</evidence>
<dbReference type="FunFam" id="1.10.940.10:FF:000006">
    <property type="entry name" value="16S rRNA (Cytosine(967)-C(5))-methyltransferase RsmB"/>
    <property type="match status" value="1"/>
</dbReference>
<dbReference type="Gene3D" id="1.10.940.10">
    <property type="entry name" value="NusB-like"/>
    <property type="match status" value="1"/>
</dbReference>
<evidence type="ECO:0000256" key="12">
    <source>
        <dbReference type="ARBA" id="ARBA00047283"/>
    </source>
</evidence>
<dbReference type="Gene3D" id="3.40.50.150">
    <property type="entry name" value="Vaccinia Virus protein VP39"/>
    <property type="match status" value="1"/>
</dbReference>
<dbReference type="EMBL" id="JAELUP010000103">
    <property type="protein sequence ID" value="MBJ6363306.1"/>
    <property type="molecule type" value="Genomic_DNA"/>
</dbReference>
<dbReference type="InterPro" id="IPR001678">
    <property type="entry name" value="MeTrfase_RsmB-F_NOP2_dom"/>
</dbReference>
<keyword evidence="4" id="KW-0963">Cytoplasm</keyword>
<comment type="function">
    <text evidence="1">Specifically methylates the cytosine at position 967 (m5C967) of 16S rRNA.</text>
</comment>
<dbReference type="InterPro" id="IPR006027">
    <property type="entry name" value="NusB_RsmB_TIM44"/>
</dbReference>
<dbReference type="Pfam" id="PF01189">
    <property type="entry name" value="Methyltr_RsmB-F"/>
    <property type="match status" value="1"/>
</dbReference>
<dbReference type="GO" id="GO:0006355">
    <property type="term" value="P:regulation of DNA-templated transcription"/>
    <property type="evidence" value="ECO:0007669"/>
    <property type="project" value="InterPro"/>
</dbReference>
<dbReference type="PROSITE" id="PS51686">
    <property type="entry name" value="SAM_MT_RSMB_NOP"/>
    <property type="match status" value="1"/>
</dbReference>
<evidence type="ECO:0000313" key="15">
    <source>
        <dbReference type="EMBL" id="MBJ6363306.1"/>
    </source>
</evidence>
<dbReference type="InterPro" id="IPR049560">
    <property type="entry name" value="MeTrfase_RsmB-F_NOP2_cat"/>
</dbReference>
<gene>
    <name evidence="15" type="primary">rsmB</name>
    <name evidence="15" type="ORF">JFN88_19060</name>
</gene>
<dbReference type="NCBIfam" id="NF011494">
    <property type="entry name" value="PRK14902.1"/>
    <property type="match status" value="1"/>
</dbReference>
<accession>A0A934J9W0</accession>
<dbReference type="InterPro" id="IPR023267">
    <property type="entry name" value="RCMT"/>
</dbReference>
<dbReference type="AlphaFoldDB" id="A0A934J9W0"/>
<evidence type="ECO:0000256" key="10">
    <source>
        <dbReference type="ARBA" id="ARBA00030399"/>
    </source>
</evidence>
<keyword evidence="7 13" id="KW-0808">Transferase</keyword>
<keyword evidence="16" id="KW-1185">Reference proteome</keyword>
<feature type="binding site" evidence="13">
    <location>
        <position position="326"/>
    </location>
    <ligand>
        <name>S-adenosyl-L-methionine</name>
        <dbReference type="ChEBI" id="CHEBI:59789"/>
    </ligand>
</feature>
<evidence type="ECO:0000256" key="8">
    <source>
        <dbReference type="ARBA" id="ARBA00022691"/>
    </source>
</evidence>
<feature type="domain" description="SAM-dependent MTase RsmB/NOP-type" evidence="14">
    <location>
        <begin position="185"/>
        <end position="467"/>
    </location>
</feature>
<dbReference type="Pfam" id="PF22458">
    <property type="entry name" value="RsmF-B_ferredox"/>
    <property type="match status" value="1"/>
</dbReference>
<comment type="caution">
    <text evidence="15">The sequence shown here is derived from an EMBL/GenBank/DDBJ whole genome shotgun (WGS) entry which is preliminary data.</text>
</comment>
<dbReference type="InterPro" id="IPR054728">
    <property type="entry name" value="RsmB-like_ferredoxin"/>
</dbReference>
<feature type="binding site" evidence="13">
    <location>
        <begin position="275"/>
        <end position="281"/>
    </location>
    <ligand>
        <name>S-adenosyl-L-methionine</name>
        <dbReference type="ChEBI" id="CHEBI:59789"/>
    </ligand>
</feature>
<dbReference type="PANTHER" id="PTHR22807:SF53">
    <property type="entry name" value="RIBOSOMAL RNA SMALL SUBUNIT METHYLTRANSFERASE B-RELATED"/>
    <property type="match status" value="1"/>
</dbReference>
<evidence type="ECO:0000256" key="7">
    <source>
        <dbReference type="ARBA" id="ARBA00022679"/>
    </source>
</evidence>
<evidence type="ECO:0000256" key="6">
    <source>
        <dbReference type="ARBA" id="ARBA00022603"/>
    </source>
</evidence>
<keyword evidence="8 13" id="KW-0949">S-adenosyl-L-methionine</keyword>
<reference evidence="15" key="1">
    <citation type="submission" date="2020-12" db="EMBL/GenBank/DDBJ databases">
        <authorList>
            <person name="Huq M.A."/>
        </authorList>
    </citation>
    <scope>NUCLEOTIDE SEQUENCE</scope>
    <source>
        <strain evidence="15">MAHUQ-46</strain>
    </source>
</reference>
<comment type="subcellular location">
    <subcellularLocation>
        <location evidence="2">Cytoplasm</location>
    </subcellularLocation>
</comment>
<dbReference type="Pfam" id="PF01029">
    <property type="entry name" value="NusB"/>
    <property type="match status" value="1"/>
</dbReference>
<dbReference type="PRINTS" id="PR02008">
    <property type="entry name" value="RCMTFAMILY"/>
</dbReference>
<organism evidence="15 16">
    <name type="scientific">Paenibacillus roseus</name>
    <dbReference type="NCBI Taxonomy" id="2798579"/>
    <lineage>
        <taxon>Bacteria</taxon>
        <taxon>Bacillati</taxon>
        <taxon>Bacillota</taxon>
        <taxon>Bacilli</taxon>
        <taxon>Bacillales</taxon>
        <taxon>Paenibacillaceae</taxon>
        <taxon>Paenibacillus</taxon>
    </lineage>
</organism>
<dbReference type="GO" id="GO:0005737">
    <property type="term" value="C:cytoplasm"/>
    <property type="evidence" value="ECO:0007669"/>
    <property type="project" value="UniProtKB-SubCell"/>
</dbReference>
<dbReference type="PANTHER" id="PTHR22807">
    <property type="entry name" value="NOP2 YEAST -RELATED NOL1/NOP2/FMU SUN DOMAIN-CONTAINING"/>
    <property type="match status" value="1"/>
</dbReference>
<keyword evidence="6 13" id="KW-0489">Methyltransferase</keyword>
<dbReference type="InterPro" id="IPR004573">
    <property type="entry name" value="rRNA_ssu_MeTfrase_B"/>
</dbReference>
<dbReference type="SUPFAM" id="SSF53335">
    <property type="entry name" value="S-adenosyl-L-methionine-dependent methyltransferases"/>
    <property type="match status" value="1"/>
</dbReference>
<sequence length="468" mass="51890">MTQQGKQGKRPSASRPLGARDIALDTLRRVETDQAYSNLQLNRALQEAQLSRADAGLATELVYGTIQRQGTLDYWLGKFVAKGLDKLEPWVRQLLRMSVYQLVYLDRIPPHAAVNEAVQIAKRRGHAGIAGMVNGVLRNMLRRRNELVIPEGLAPADRMVLEYSHPKWLVERWIRAYGEETTEAMCASDNEPPHASIRVNRLRATREELLARLREQELSASPSELAPQGIVVERGGNLADTPSFRDGLWTVQDESSMLVAEAADPQPGMQVLDCCAAPGGKTTHLAEKMNDEGRVFANDLHPHKLKLIEEQAERLGLSCIRTMSGDAGELAEHFAPGSMDVVLLDAPCSGLGVIRRKPELKWNKTPKDIAAIANIQHRLLGSCSKLVRPGGVLVYSTCTVERKENEEQVERFLQDYSEFELDTQWPEAVLASLKAKGAIGDDFGGMVQLLPHQAGSDGFFIARLRRRG</sequence>
<dbReference type="EC" id="2.1.1.176" evidence="3"/>
<dbReference type="FunFam" id="3.40.50.150:FF:000257">
    <property type="entry name" value="16S rRNA methyltransferase"/>
    <property type="match status" value="1"/>
</dbReference>
<name>A0A934J9W0_9BACL</name>
<keyword evidence="5" id="KW-0698">rRNA processing</keyword>
<dbReference type="Proteomes" id="UP000640274">
    <property type="component" value="Unassembled WGS sequence"/>
</dbReference>
<evidence type="ECO:0000256" key="3">
    <source>
        <dbReference type="ARBA" id="ARBA00012140"/>
    </source>
</evidence>
<evidence type="ECO:0000256" key="13">
    <source>
        <dbReference type="PROSITE-ProRule" id="PRU01023"/>
    </source>
</evidence>
<feature type="active site" description="Nucleophile" evidence="13">
    <location>
        <position position="398"/>
    </location>
</feature>
<feature type="binding site" evidence="13">
    <location>
        <position position="299"/>
    </location>
    <ligand>
        <name>S-adenosyl-L-methionine</name>
        <dbReference type="ChEBI" id="CHEBI:59789"/>
    </ligand>
</feature>